<proteinExistence type="predicted"/>
<accession>A0A7C4CEI5</accession>
<comment type="caution">
    <text evidence="1">The sequence shown here is derived from an EMBL/GenBank/DDBJ whole genome shotgun (WGS) entry which is preliminary data.</text>
</comment>
<dbReference type="InterPro" id="IPR023214">
    <property type="entry name" value="HAD_sf"/>
</dbReference>
<dbReference type="Gene3D" id="3.40.50.1000">
    <property type="entry name" value="HAD superfamily/HAD-like"/>
    <property type="match status" value="1"/>
</dbReference>
<dbReference type="AlphaFoldDB" id="A0A7C4CEI5"/>
<organism evidence="1">
    <name type="scientific">Fervidobacterium thailandense</name>
    <dbReference type="NCBI Taxonomy" id="1008305"/>
    <lineage>
        <taxon>Bacteria</taxon>
        <taxon>Thermotogati</taxon>
        <taxon>Thermotogota</taxon>
        <taxon>Thermotogae</taxon>
        <taxon>Thermotogales</taxon>
        <taxon>Fervidobacteriaceae</taxon>
        <taxon>Fervidobacterium</taxon>
    </lineage>
</organism>
<sequence length="123" mass="13890">MKLRLSTLGKTWLIDLDGTLVKHNGYLSGKDELLPGVREFFEKIPEGDTIIILTSRKEEYKEMTEKFLQDNGIRYDMIIFGLPLGERILINDEKPGGLITAHAVSVKRDGGLSELELEISEDL</sequence>
<dbReference type="SUPFAM" id="SSF56784">
    <property type="entry name" value="HAD-like"/>
    <property type="match status" value="1"/>
</dbReference>
<dbReference type="EMBL" id="DSZY01000028">
    <property type="protein sequence ID" value="HGU40690.1"/>
    <property type="molecule type" value="Genomic_DNA"/>
</dbReference>
<name>A0A7C4CEI5_9BACT</name>
<evidence type="ECO:0000313" key="1">
    <source>
        <dbReference type="EMBL" id="HGU40690.1"/>
    </source>
</evidence>
<dbReference type="InterPro" id="IPR036412">
    <property type="entry name" value="HAD-like_sf"/>
</dbReference>
<evidence type="ECO:0008006" key="2">
    <source>
        <dbReference type="Google" id="ProtNLM"/>
    </source>
</evidence>
<reference evidence="1" key="1">
    <citation type="journal article" date="2020" name="mSystems">
        <title>Genome- and Community-Level Interaction Insights into Carbon Utilization and Element Cycling Functions of Hydrothermarchaeota in Hydrothermal Sediment.</title>
        <authorList>
            <person name="Zhou Z."/>
            <person name="Liu Y."/>
            <person name="Xu W."/>
            <person name="Pan J."/>
            <person name="Luo Z.H."/>
            <person name="Li M."/>
        </authorList>
    </citation>
    <scope>NUCLEOTIDE SEQUENCE [LARGE SCALE GENOMIC DNA]</scope>
    <source>
        <strain evidence="1">SpSt-609</strain>
    </source>
</reference>
<gene>
    <name evidence="1" type="ORF">ENT77_05780</name>
</gene>
<protein>
    <recommendedName>
        <fullName evidence="2">FCP1 homology domain-containing protein</fullName>
    </recommendedName>
</protein>